<protein>
    <submittedName>
        <fullName evidence="5">Reverse transcriptase domain-containing protein</fullName>
    </submittedName>
</protein>
<evidence type="ECO:0000259" key="2">
    <source>
        <dbReference type="Pfam" id="PF26215"/>
    </source>
</evidence>
<reference evidence="3 4" key="2">
    <citation type="submission" date="2018-11" db="EMBL/GenBank/DDBJ databases">
        <authorList>
            <consortium name="Pathogen Informatics"/>
        </authorList>
    </citation>
    <scope>NUCLEOTIDE SEQUENCE [LARGE SCALE GENOMIC DNA]</scope>
    <source>
        <strain evidence="3 4">NST_G2</strain>
    </source>
</reference>
<name>A0A183T4K1_SCHSO</name>
<organism evidence="5">
    <name type="scientific">Schistocephalus solidus</name>
    <name type="common">Tapeworm</name>
    <dbReference type="NCBI Taxonomy" id="70667"/>
    <lineage>
        <taxon>Eukaryota</taxon>
        <taxon>Metazoa</taxon>
        <taxon>Spiralia</taxon>
        <taxon>Lophotrochozoa</taxon>
        <taxon>Platyhelminthes</taxon>
        <taxon>Cestoda</taxon>
        <taxon>Eucestoda</taxon>
        <taxon>Diphyllobothriidea</taxon>
        <taxon>Diphyllobothriidae</taxon>
        <taxon>Schistocephalus</taxon>
    </lineage>
</organism>
<dbReference type="Proteomes" id="UP000275846">
    <property type="component" value="Unassembled WGS sequence"/>
</dbReference>
<feature type="domain" description="Helix-turn-helix" evidence="2">
    <location>
        <begin position="258"/>
        <end position="318"/>
    </location>
</feature>
<feature type="compositionally biased region" description="Basic and acidic residues" evidence="1">
    <location>
        <begin position="346"/>
        <end position="366"/>
    </location>
</feature>
<sequence>MGLFAHMRIHDSGIYRNVDSTNTQCISSAPAILTATATRQFDRRSPTMSTVCSMGKWSRDGVYRDECPRIRIAYSMNGQLLNHLWMHFQPHDITTTVRELIFAKNCTLKTMTERDLQKIMDLFAATDENFRMTINMEKTMLMHQTYFTFDGTIYEQVKGTPMGSPLSRLIVEAVLQRSESLVFQHHRPKFWAQYVDDTFVVIERGQVLTLKKVSTADIQFTMEGEENNQLTFLDILVCRKDFGGLKTKLFKKVINTMQVLNANSNQPISHKRSCVRMPNRRVETHCSEPVDKGANLQYVRRVFKENGYPRNFVNWCMRKRQNRTEPSRTTWSLSRTRTETTIRRLVMKPKDPLPRPDTESEDRFELESETSGG</sequence>
<gene>
    <name evidence="3" type="ORF">SSLN_LOCUS11399</name>
</gene>
<dbReference type="Pfam" id="PF26215">
    <property type="entry name" value="HTH_animal"/>
    <property type="match status" value="1"/>
</dbReference>
<dbReference type="WBParaSite" id="SSLN_0001183701-mRNA-1">
    <property type="protein sequence ID" value="SSLN_0001183701-mRNA-1"/>
    <property type="gene ID" value="SSLN_0001183701"/>
</dbReference>
<dbReference type="PANTHER" id="PTHR21301:SF10">
    <property type="entry name" value="REVERSE TRANSCRIPTASE DOMAIN-CONTAINING PROTEIN"/>
    <property type="match status" value="1"/>
</dbReference>
<evidence type="ECO:0000256" key="1">
    <source>
        <dbReference type="SAM" id="MobiDB-lite"/>
    </source>
</evidence>
<evidence type="ECO:0000313" key="4">
    <source>
        <dbReference type="Proteomes" id="UP000275846"/>
    </source>
</evidence>
<dbReference type="EMBL" id="UYSU01036498">
    <property type="protein sequence ID" value="VDL97784.1"/>
    <property type="molecule type" value="Genomic_DNA"/>
</dbReference>
<evidence type="ECO:0000313" key="3">
    <source>
        <dbReference type="EMBL" id="VDL97784.1"/>
    </source>
</evidence>
<dbReference type="AlphaFoldDB" id="A0A183T4K1"/>
<proteinExistence type="predicted"/>
<dbReference type="InterPro" id="IPR058912">
    <property type="entry name" value="HTH_animal"/>
</dbReference>
<reference evidence="5" key="1">
    <citation type="submission" date="2016-06" db="UniProtKB">
        <authorList>
            <consortium name="WormBaseParasite"/>
        </authorList>
    </citation>
    <scope>IDENTIFICATION</scope>
</reference>
<keyword evidence="4" id="KW-1185">Reference proteome</keyword>
<dbReference type="PANTHER" id="PTHR21301">
    <property type="entry name" value="REVERSE TRANSCRIPTASE"/>
    <property type="match status" value="1"/>
</dbReference>
<accession>A0A183T4K1</accession>
<dbReference type="OrthoDB" id="7614184at2759"/>
<evidence type="ECO:0000313" key="5">
    <source>
        <dbReference type="WBParaSite" id="SSLN_0001183701-mRNA-1"/>
    </source>
</evidence>
<feature type="region of interest" description="Disordered" evidence="1">
    <location>
        <begin position="346"/>
        <end position="373"/>
    </location>
</feature>